<dbReference type="PROSITE" id="PS50808">
    <property type="entry name" value="ZF_BED"/>
    <property type="match status" value="1"/>
</dbReference>
<evidence type="ECO:0000313" key="8">
    <source>
        <dbReference type="Proteomes" id="UP000274131"/>
    </source>
</evidence>
<evidence type="ECO:0000313" key="9">
    <source>
        <dbReference type="WBParaSite" id="EVEC_0000016901-mRNA-1"/>
    </source>
</evidence>
<keyword evidence="2 4" id="KW-0863">Zinc-finger</keyword>
<organism evidence="9">
    <name type="scientific">Enterobius vermicularis</name>
    <name type="common">Human pinworm</name>
    <dbReference type="NCBI Taxonomy" id="51028"/>
    <lineage>
        <taxon>Eukaryota</taxon>
        <taxon>Metazoa</taxon>
        <taxon>Ecdysozoa</taxon>
        <taxon>Nematoda</taxon>
        <taxon>Chromadorea</taxon>
        <taxon>Rhabditida</taxon>
        <taxon>Spirurina</taxon>
        <taxon>Oxyuridomorpha</taxon>
        <taxon>Oxyuroidea</taxon>
        <taxon>Oxyuridae</taxon>
        <taxon>Enterobius</taxon>
    </lineage>
</organism>
<reference evidence="7 8" key="2">
    <citation type="submission" date="2018-10" db="EMBL/GenBank/DDBJ databases">
        <authorList>
            <consortium name="Pathogen Informatics"/>
        </authorList>
    </citation>
    <scope>NUCLEOTIDE SEQUENCE [LARGE SCALE GENOMIC DNA]</scope>
</reference>
<keyword evidence="3" id="KW-0862">Zinc</keyword>
<feature type="compositionally biased region" description="Polar residues" evidence="5">
    <location>
        <begin position="151"/>
        <end position="160"/>
    </location>
</feature>
<feature type="region of interest" description="Disordered" evidence="5">
    <location>
        <begin position="268"/>
        <end position="295"/>
    </location>
</feature>
<dbReference type="InterPro" id="IPR036236">
    <property type="entry name" value="Znf_C2H2_sf"/>
</dbReference>
<dbReference type="WBParaSite" id="EVEC_0000016901-mRNA-1">
    <property type="protein sequence ID" value="EVEC_0000016901-mRNA-1"/>
    <property type="gene ID" value="EVEC_0000016901"/>
</dbReference>
<dbReference type="InterPro" id="IPR003656">
    <property type="entry name" value="Znf_BED"/>
</dbReference>
<dbReference type="SMART" id="SM00614">
    <property type="entry name" value="ZnF_BED"/>
    <property type="match status" value="1"/>
</dbReference>
<dbReference type="SUPFAM" id="SSF57667">
    <property type="entry name" value="beta-beta-alpha zinc fingers"/>
    <property type="match status" value="1"/>
</dbReference>
<keyword evidence="8" id="KW-1185">Reference proteome</keyword>
<protein>
    <submittedName>
        <fullName evidence="9">BED-type domain-containing protein</fullName>
    </submittedName>
</protein>
<feature type="domain" description="BED-type" evidence="6">
    <location>
        <begin position="23"/>
        <end position="74"/>
    </location>
</feature>
<feature type="compositionally biased region" description="Polar residues" evidence="5">
    <location>
        <begin position="188"/>
        <end position="210"/>
    </location>
</feature>
<evidence type="ECO:0000256" key="1">
    <source>
        <dbReference type="ARBA" id="ARBA00022723"/>
    </source>
</evidence>
<gene>
    <name evidence="7" type="ORF">EVEC_LOCUS113</name>
</gene>
<evidence type="ECO:0000256" key="3">
    <source>
        <dbReference type="ARBA" id="ARBA00022833"/>
    </source>
</evidence>
<evidence type="ECO:0000259" key="6">
    <source>
        <dbReference type="PROSITE" id="PS50808"/>
    </source>
</evidence>
<name>A0A0N4USP8_ENTVE</name>
<dbReference type="EMBL" id="UXUI01000063">
    <property type="protein sequence ID" value="VDD84970.1"/>
    <property type="molecule type" value="Genomic_DNA"/>
</dbReference>
<reference evidence="9" key="1">
    <citation type="submission" date="2017-02" db="UniProtKB">
        <authorList>
            <consortium name="WormBaseParasite"/>
        </authorList>
    </citation>
    <scope>IDENTIFICATION</scope>
</reference>
<dbReference type="STRING" id="51028.A0A0N4USP8"/>
<dbReference type="GO" id="GO:0008270">
    <property type="term" value="F:zinc ion binding"/>
    <property type="evidence" value="ECO:0007669"/>
    <property type="project" value="UniProtKB-KW"/>
</dbReference>
<evidence type="ECO:0000256" key="4">
    <source>
        <dbReference type="PROSITE-ProRule" id="PRU00027"/>
    </source>
</evidence>
<feature type="compositionally biased region" description="Low complexity" evidence="5">
    <location>
        <begin position="278"/>
        <end position="295"/>
    </location>
</feature>
<feature type="region of interest" description="Disordered" evidence="5">
    <location>
        <begin position="146"/>
        <end position="213"/>
    </location>
</feature>
<accession>A0A0N4USP8</accession>
<evidence type="ECO:0000256" key="5">
    <source>
        <dbReference type="SAM" id="MobiDB-lite"/>
    </source>
</evidence>
<evidence type="ECO:0000313" key="7">
    <source>
        <dbReference type="EMBL" id="VDD84970.1"/>
    </source>
</evidence>
<dbReference type="OrthoDB" id="5812526at2759"/>
<proteinExistence type="predicted"/>
<sequence>MARSPSKGALKGNLDRHRTRRTFKPSTVWDHFLRLTDGNVQCIHCAKVLKRKDSSTKTMWSHLRAIHFKGGDSTVVQATATLTRNSHSPVIKTCDLNSVIATSDLIVSTQSWLKEQLGIPNSSTTSMTFSSEDKTVEEGGKEEFKKINETLGGSSRTTEGQPAVEVTESRDGGTPTQPYVKRSHCANGISNTRGISGYSQSSNGKSTPSSPIAVRAPLTKQQQKAEDNETMSFLASIPRASEVIKITARFSGDGSNMSVAKEAFANVDGRSGEKADSNARQSAPPSSRSPSVTSTNTHLQAPFQYLPSNHISAPFGYLSAPSILPSNVDACQISFSLEDADFLSLLVQVSKDLDCRFTFECRDAPLFCIKPQMCSDNESKELELVFVDLGNEIRVIERLNGNDSDTELWHKMDFSQFSWAVRAKWAPHSKLLACNVDAVCYRCTLEPRMISGSVELHILHDLSRVQRYRSYSQHVKKDPI</sequence>
<dbReference type="GO" id="GO:0003677">
    <property type="term" value="F:DNA binding"/>
    <property type="evidence" value="ECO:0007669"/>
    <property type="project" value="InterPro"/>
</dbReference>
<dbReference type="Proteomes" id="UP000274131">
    <property type="component" value="Unassembled WGS sequence"/>
</dbReference>
<dbReference type="Pfam" id="PF02892">
    <property type="entry name" value="zf-BED"/>
    <property type="match status" value="1"/>
</dbReference>
<dbReference type="AlphaFoldDB" id="A0A0N4USP8"/>
<keyword evidence="1" id="KW-0479">Metal-binding</keyword>
<evidence type="ECO:0000256" key="2">
    <source>
        <dbReference type="ARBA" id="ARBA00022771"/>
    </source>
</evidence>